<dbReference type="Proteomes" id="UP000814128">
    <property type="component" value="Unassembled WGS sequence"/>
</dbReference>
<comment type="caution">
    <text evidence="1">The sequence shown here is derived from an EMBL/GenBank/DDBJ whole genome shotgun (WGS) entry which is preliminary data.</text>
</comment>
<reference evidence="1" key="2">
    <citation type="journal article" date="2022" name="New Phytol.">
        <title>Evolutionary transition to the ectomycorrhizal habit in the genomes of a hyperdiverse lineage of mushroom-forming fungi.</title>
        <authorList>
            <person name="Looney B."/>
            <person name="Miyauchi S."/>
            <person name="Morin E."/>
            <person name="Drula E."/>
            <person name="Courty P.E."/>
            <person name="Kohler A."/>
            <person name="Kuo A."/>
            <person name="LaButti K."/>
            <person name="Pangilinan J."/>
            <person name="Lipzen A."/>
            <person name="Riley R."/>
            <person name="Andreopoulos W."/>
            <person name="He G."/>
            <person name="Johnson J."/>
            <person name="Nolan M."/>
            <person name="Tritt A."/>
            <person name="Barry K.W."/>
            <person name="Grigoriev I.V."/>
            <person name="Nagy L.G."/>
            <person name="Hibbett D."/>
            <person name="Henrissat B."/>
            <person name="Matheny P.B."/>
            <person name="Labbe J."/>
            <person name="Martin F.M."/>
        </authorList>
    </citation>
    <scope>NUCLEOTIDE SEQUENCE</scope>
    <source>
        <strain evidence="1">EC-137</strain>
    </source>
</reference>
<gene>
    <name evidence="1" type="ORF">K488DRAFT_45303</name>
</gene>
<accession>A0ACB8QRN1</accession>
<protein>
    <submittedName>
        <fullName evidence="1">Phosphatidic acid phosphatase type 2/haloperoxidase</fullName>
    </submittedName>
</protein>
<keyword evidence="2" id="KW-1185">Reference proteome</keyword>
<organism evidence="1 2">
    <name type="scientific">Vararia minispora EC-137</name>
    <dbReference type="NCBI Taxonomy" id="1314806"/>
    <lineage>
        <taxon>Eukaryota</taxon>
        <taxon>Fungi</taxon>
        <taxon>Dikarya</taxon>
        <taxon>Basidiomycota</taxon>
        <taxon>Agaricomycotina</taxon>
        <taxon>Agaricomycetes</taxon>
        <taxon>Russulales</taxon>
        <taxon>Lachnocladiaceae</taxon>
        <taxon>Vararia</taxon>
    </lineage>
</organism>
<dbReference type="EMBL" id="MU273499">
    <property type="protein sequence ID" value="KAI0034541.1"/>
    <property type="molecule type" value="Genomic_DNA"/>
</dbReference>
<name>A0ACB8QRN1_9AGAM</name>
<evidence type="ECO:0000313" key="2">
    <source>
        <dbReference type="Proteomes" id="UP000814128"/>
    </source>
</evidence>
<proteinExistence type="predicted"/>
<evidence type="ECO:0000313" key="1">
    <source>
        <dbReference type="EMBL" id="KAI0034541.1"/>
    </source>
</evidence>
<feature type="non-terminal residue" evidence="1">
    <location>
        <position position="1"/>
    </location>
</feature>
<reference evidence="1" key="1">
    <citation type="submission" date="2021-02" db="EMBL/GenBank/DDBJ databases">
        <authorList>
            <consortium name="DOE Joint Genome Institute"/>
            <person name="Ahrendt S."/>
            <person name="Looney B.P."/>
            <person name="Miyauchi S."/>
            <person name="Morin E."/>
            <person name="Drula E."/>
            <person name="Courty P.E."/>
            <person name="Chicoki N."/>
            <person name="Fauchery L."/>
            <person name="Kohler A."/>
            <person name="Kuo A."/>
            <person name="Labutti K."/>
            <person name="Pangilinan J."/>
            <person name="Lipzen A."/>
            <person name="Riley R."/>
            <person name="Andreopoulos W."/>
            <person name="He G."/>
            <person name="Johnson J."/>
            <person name="Barry K.W."/>
            <person name="Grigoriev I.V."/>
            <person name="Nagy L."/>
            <person name="Hibbett D."/>
            <person name="Henrissat B."/>
            <person name="Matheny P.B."/>
            <person name="Labbe J."/>
            <person name="Martin F."/>
        </authorList>
    </citation>
    <scope>NUCLEOTIDE SEQUENCE</scope>
    <source>
        <strain evidence="1">EC-137</strain>
    </source>
</reference>
<sequence>VFFALNSVSGFKRSFSVDDVTSVFAEHERVPDWALYIIAFVAPLTLTWGINALTVRSWWDAHASALGPVVLSLALAGSITQFTKITVGRPRPDLLDRCQMASSTVDPPFGLSTVAICNQPDTAKLEDGFRSFPSGHSSLSFAGLGFLAFYLAGKVHLFDGRGHAPKAWLALTPLAGAALVAISRTMDYRHHWQDVLVGSLLGFVIAYFSYRHYYPSLASPHAHFPHPPRTEPPPQQPLLPVHTRASAAYGVPYSDLDGADAITEDGAELAVDGRARG</sequence>